<sequence>MRKFLKVLHTLASCGLIGGIACYMILLIFAPQETPANYADMRQAIAAIADYVLIPSMGVAIVSGLLSMAVHRPYQDKGWALLKLAMGILMFKGVLTVVGGKADYVAAVSRRVANGEPAADVLQQAIGHEWGALIVVMALSVANVILGIWRPKHLRPKWARPGEKPQVTRPVGKDPVAESEHSLPAA</sequence>
<keyword evidence="2" id="KW-0812">Transmembrane</keyword>
<dbReference type="EMBL" id="FMVW01000004">
    <property type="protein sequence ID" value="SCZ36775.1"/>
    <property type="molecule type" value="Genomic_DNA"/>
</dbReference>
<dbReference type="AlphaFoldDB" id="A0A1G5NHA0"/>
<name>A0A1G5NHA0_AFIMA</name>
<dbReference type="InterPro" id="IPR018729">
    <property type="entry name" value="DUF2269_transmembrane"/>
</dbReference>
<proteinExistence type="predicted"/>
<reference evidence="3 4" key="1">
    <citation type="submission" date="2016-10" db="EMBL/GenBank/DDBJ databases">
        <authorList>
            <person name="de Groot N.N."/>
        </authorList>
    </citation>
    <scope>NUCLEOTIDE SEQUENCE [LARGE SCALE GENOMIC DNA]</scope>
    <source>
        <strain evidence="3 4">DSM 2698</strain>
    </source>
</reference>
<evidence type="ECO:0000256" key="2">
    <source>
        <dbReference type="SAM" id="Phobius"/>
    </source>
</evidence>
<dbReference type="RefSeq" id="WP_092812240.1">
    <property type="nucleotide sequence ID" value="NZ_FMVW01000004.1"/>
</dbReference>
<feature type="transmembrane region" description="Helical" evidence="2">
    <location>
        <begin position="44"/>
        <end position="68"/>
    </location>
</feature>
<feature type="region of interest" description="Disordered" evidence="1">
    <location>
        <begin position="159"/>
        <end position="186"/>
    </location>
</feature>
<feature type="transmembrane region" description="Helical" evidence="2">
    <location>
        <begin position="80"/>
        <end position="100"/>
    </location>
</feature>
<keyword evidence="2" id="KW-1133">Transmembrane helix</keyword>
<gene>
    <name evidence="3" type="ORF">SAMN03080610_02036</name>
</gene>
<evidence type="ECO:0000313" key="4">
    <source>
        <dbReference type="Proteomes" id="UP000199347"/>
    </source>
</evidence>
<evidence type="ECO:0000313" key="3">
    <source>
        <dbReference type="EMBL" id="SCZ36775.1"/>
    </source>
</evidence>
<dbReference type="OrthoDB" id="8225268at2"/>
<dbReference type="Proteomes" id="UP000199347">
    <property type="component" value="Unassembled WGS sequence"/>
</dbReference>
<evidence type="ECO:0000256" key="1">
    <source>
        <dbReference type="SAM" id="MobiDB-lite"/>
    </source>
</evidence>
<feature type="transmembrane region" description="Helical" evidence="2">
    <location>
        <begin position="7"/>
        <end position="32"/>
    </location>
</feature>
<dbReference type="Pfam" id="PF10027">
    <property type="entry name" value="DUF2269"/>
    <property type="match status" value="1"/>
</dbReference>
<keyword evidence="4" id="KW-1185">Reference proteome</keyword>
<protein>
    <submittedName>
        <fullName evidence="3">Predicted integral membrane protein</fullName>
    </submittedName>
</protein>
<feature type="compositionally biased region" description="Basic and acidic residues" evidence="1">
    <location>
        <begin position="171"/>
        <end position="186"/>
    </location>
</feature>
<keyword evidence="2" id="KW-0472">Membrane</keyword>
<organism evidence="3 4">
    <name type="scientific">Afifella marina DSM 2698</name>
    <dbReference type="NCBI Taxonomy" id="1120955"/>
    <lineage>
        <taxon>Bacteria</taxon>
        <taxon>Pseudomonadati</taxon>
        <taxon>Pseudomonadota</taxon>
        <taxon>Alphaproteobacteria</taxon>
        <taxon>Hyphomicrobiales</taxon>
        <taxon>Afifellaceae</taxon>
        <taxon>Afifella</taxon>
    </lineage>
</organism>
<dbReference type="PROSITE" id="PS51257">
    <property type="entry name" value="PROKAR_LIPOPROTEIN"/>
    <property type="match status" value="1"/>
</dbReference>
<accession>A0A1G5NHA0</accession>
<feature type="transmembrane region" description="Helical" evidence="2">
    <location>
        <begin position="130"/>
        <end position="149"/>
    </location>
</feature>